<accession>A0A0J1ICH5</accession>
<evidence type="ECO:0000256" key="6">
    <source>
        <dbReference type="ARBA" id="ARBA00023125"/>
    </source>
</evidence>
<dbReference type="GO" id="GO:0003700">
    <property type="term" value="F:DNA-binding transcription factor activity"/>
    <property type="evidence" value="ECO:0007669"/>
    <property type="project" value="InterPro"/>
</dbReference>
<proteinExistence type="predicted"/>
<dbReference type="InterPro" id="IPR051552">
    <property type="entry name" value="HptR"/>
</dbReference>
<dbReference type="Gene3D" id="1.10.10.60">
    <property type="entry name" value="Homeodomain-like"/>
    <property type="match status" value="2"/>
</dbReference>
<dbReference type="RefSeq" id="WP_047943836.1">
    <property type="nucleotide sequence ID" value="NZ_CP053989.1"/>
</dbReference>
<reference evidence="11 12" key="1">
    <citation type="submission" date="2015-05" db="EMBL/GenBank/DDBJ databases">
        <title>Whole genome sequence and identification of bacterial endophytes from Costus igneus.</title>
        <authorList>
            <person name="Lee Y.P."/>
            <person name="Gan H.M."/>
            <person name="Eng W."/>
            <person name="Wheatley M.S."/>
            <person name="Caraballo A."/>
            <person name="Polter S."/>
            <person name="Savka M.A."/>
            <person name="Hudson A.O."/>
        </authorList>
    </citation>
    <scope>NUCLEOTIDE SEQUENCE [LARGE SCALE GENOMIC DNA]</scope>
    <source>
        <strain evidence="11 12">RIT379</strain>
    </source>
</reference>
<organism evidence="11 12">
    <name type="scientific">Niallia circulans</name>
    <name type="common">Bacillus circulans</name>
    <dbReference type="NCBI Taxonomy" id="1397"/>
    <lineage>
        <taxon>Bacteria</taxon>
        <taxon>Bacillati</taxon>
        <taxon>Bacillota</taxon>
        <taxon>Bacilli</taxon>
        <taxon>Bacillales</taxon>
        <taxon>Bacillaceae</taxon>
        <taxon>Niallia</taxon>
    </lineage>
</organism>
<dbReference type="PATRIC" id="fig|1397.4.peg.2533"/>
<dbReference type="SUPFAM" id="SSF52172">
    <property type="entry name" value="CheY-like"/>
    <property type="match status" value="1"/>
</dbReference>
<dbReference type="EMBL" id="LDPH01000024">
    <property type="protein sequence ID" value="KLV23628.1"/>
    <property type="molecule type" value="Genomic_DNA"/>
</dbReference>
<evidence type="ECO:0000256" key="2">
    <source>
        <dbReference type="ARBA" id="ARBA00022490"/>
    </source>
</evidence>
<dbReference type="GO" id="GO:0000160">
    <property type="term" value="P:phosphorelay signal transduction system"/>
    <property type="evidence" value="ECO:0007669"/>
    <property type="project" value="UniProtKB-KW"/>
</dbReference>
<feature type="domain" description="Response regulatory" evidence="10">
    <location>
        <begin position="3"/>
        <end position="120"/>
    </location>
</feature>
<dbReference type="Proteomes" id="UP000036045">
    <property type="component" value="Unassembled WGS sequence"/>
</dbReference>
<dbReference type="InterPro" id="IPR020449">
    <property type="entry name" value="Tscrpt_reg_AraC-type_HTH"/>
</dbReference>
<evidence type="ECO:0000256" key="4">
    <source>
        <dbReference type="ARBA" id="ARBA00023012"/>
    </source>
</evidence>
<dbReference type="CDD" id="cd17536">
    <property type="entry name" value="REC_YesN-like"/>
    <property type="match status" value="1"/>
</dbReference>
<dbReference type="PANTHER" id="PTHR42713:SF3">
    <property type="entry name" value="TRANSCRIPTIONAL REGULATORY PROTEIN HPTR"/>
    <property type="match status" value="1"/>
</dbReference>
<dbReference type="PRINTS" id="PR00032">
    <property type="entry name" value="HTHARAC"/>
</dbReference>
<gene>
    <name evidence="11" type="ORF">ABW02_19065</name>
</gene>
<dbReference type="Gene3D" id="3.40.50.2300">
    <property type="match status" value="1"/>
</dbReference>
<evidence type="ECO:0000313" key="12">
    <source>
        <dbReference type="Proteomes" id="UP000036045"/>
    </source>
</evidence>
<dbReference type="Pfam" id="PF00072">
    <property type="entry name" value="Response_reg"/>
    <property type="match status" value="1"/>
</dbReference>
<keyword evidence="12" id="KW-1185">Reference proteome</keyword>
<dbReference type="InterPro" id="IPR011006">
    <property type="entry name" value="CheY-like_superfamily"/>
</dbReference>
<evidence type="ECO:0000259" key="10">
    <source>
        <dbReference type="PROSITE" id="PS50110"/>
    </source>
</evidence>
<keyword evidence="4" id="KW-0902">Two-component regulatory system</keyword>
<dbReference type="SUPFAM" id="SSF46689">
    <property type="entry name" value="Homeodomain-like"/>
    <property type="match status" value="2"/>
</dbReference>
<comment type="subcellular location">
    <subcellularLocation>
        <location evidence="1">Cytoplasm</location>
    </subcellularLocation>
</comment>
<dbReference type="SMART" id="SM00448">
    <property type="entry name" value="REC"/>
    <property type="match status" value="1"/>
</dbReference>
<evidence type="ECO:0000259" key="9">
    <source>
        <dbReference type="PROSITE" id="PS01124"/>
    </source>
</evidence>
<keyword evidence="3 8" id="KW-0597">Phosphoprotein</keyword>
<dbReference type="GO" id="GO:0005737">
    <property type="term" value="C:cytoplasm"/>
    <property type="evidence" value="ECO:0007669"/>
    <property type="project" value="UniProtKB-SubCell"/>
</dbReference>
<dbReference type="SMART" id="SM00342">
    <property type="entry name" value="HTH_ARAC"/>
    <property type="match status" value="1"/>
</dbReference>
<dbReference type="AlphaFoldDB" id="A0A0J1ICH5"/>
<dbReference type="PROSITE" id="PS01124">
    <property type="entry name" value="HTH_ARAC_FAMILY_2"/>
    <property type="match status" value="1"/>
</dbReference>
<dbReference type="InterPro" id="IPR018060">
    <property type="entry name" value="HTH_AraC"/>
</dbReference>
<dbReference type="InterPro" id="IPR009057">
    <property type="entry name" value="Homeodomain-like_sf"/>
</dbReference>
<dbReference type="GeneID" id="56351388"/>
<sequence length="496" mass="58924">MYKVLLVDDEYMIVRGLQKLIPWENLGFEIVGTAGNGQEAFEFVKRQKVDIVITDVTMPILSGIDFLKQAQEASIFFRFIVLSGYQEFEYVKESLQMGAENYLIKPINKEELIETLKKCIKEFEEEKLRIQGEKYLFAHLLKRWVHDDIDYMDLKKMLAAFDISTEMKRYQVLIFTYKKKLHDQVHQLLHTNKDLYFFHHYEEDQWVVIYFGGRWGLESLMKSIQVLYCQNKVTFGIGEEVKKMADVSLSYEHAKSSLYLSSFYERQQQFMDTATANVLNENVPNISFTAFKKALGIRNIETIQTEIKQIFAELMESAASPAYTRYIIFLVFMDIYRELEVQDEFIYEEMVEKINKACSFKELQMIIKDLLDNLKYKKFRREYSMNVQNVLKIIQEEYHEDLTLKAIAERLHLNVMYVGQIFKKETNKSFSQYLNHYRIKLAQNLLLNSELNINEISEKIGYMSPGYFYKNFKKYCGISPKEFRDSYQQLFEPIDE</sequence>
<keyword evidence="5" id="KW-0805">Transcription regulation</keyword>
<evidence type="ECO:0000313" key="11">
    <source>
        <dbReference type="EMBL" id="KLV23628.1"/>
    </source>
</evidence>
<evidence type="ECO:0000256" key="5">
    <source>
        <dbReference type="ARBA" id="ARBA00023015"/>
    </source>
</evidence>
<dbReference type="PROSITE" id="PS00041">
    <property type="entry name" value="HTH_ARAC_FAMILY_1"/>
    <property type="match status" value="1"/>
</dbReference>
<keyword evidence="2" id="KW-0963">Cytoplasm</keyword>
<protein>
    <submittedName>
        <fullName evidence="11">Uncharacterized protein</fullName>
    </submittedName>
</protein>
<evidence type="ECO:0000256" key="7">
    <source>
        <dbReference type="ARBA" id="ARBA00023163"/>
    </source>
</evidence>
<keyword evidence="7" id="KW-0804">Transcription</keyword>
<dbReference type="InterPro" id="IPR001789">
    <property type="entry name" value="Sig_transdc_resp-reg_receiver"/>
</dbReference>
<evidence type="ECO:0000256" key="8">
    <source>
        <dbReference type="PROSITE-ProRule" id="PRU00169"/>
    </source>
</evidence>
<name>A0A0J1ICH5_NIACI</name>
<dbReference type="Pfam" id="PF12833">
    <property type="entry name" value="HTH_18"/>
    <property type="match status" value="1"/>
</dbReference>
<evidence type="ECO:0000256" key="1">
    <source>
        <dbReference type="ARBA" id="ARBA00004496"/>
    </source>
</evidence>
<keyword evidence="6" id="KW-0238">DNA-binding</keyword>
<dbReference type="PROSITE" id="PS50110">
    <property type="entry name" value="RESPONSE_REGULATORY"/>
    <property type="match status" value="1"/>
</dbReference>
<feature type="modified residue" description="4-aspartylphosphate" evidence="8">
    <location>
        <position position="55"/>
    </location>
</feature>
<dbReference type="InterPro" id="IPR018062">
    <property type="entry name" value="HTH_AraC-typ_CS"/>
</dbReference>
<dbReference type="OrthoDB" id="342399at2"/>
<dbReference type="PANTHER" id="PTHR42713">
    <property type="entry name" value="HISTIDINE KINASE-RELATED"/>
    <property type="match status" value="1"/>
</dbReference>
<dbReference type="GO" id="GO:0043565">
    <property type="term" value="F:sequence-specific DNA binding"/>
    <property type="evidence" value="ECO:0007669"/>
    <property type="project" value="InterPro"/>
</dbReference>
<comment type="caution">
    <text evidence="11">The sequence shown here is derived from an EMBL/GenBank/DDBJ whole genome shotgun (WGS) entry which is preliminary data.</text>
</comment>
<feature type="domain" description="HTH araC/xylS-type" evidence="9">
    <location>
        <begin position="388"/>
        <end position="486"/>
    </location>
</feature>
<evidence type="ECO:0000256" key="3">
    <source>
        <dbReference type="ARBA" id="ARBA00022553"/>
    </source>
</evidence>